<organism evidence="2 4">
    <name type="scientific">Cucumis melo var. makuwa</name>
    <name type="common">Oriental melon</name>
    <dbReference type="NCBI Taxonomy" id="1194695"/>
    <lineage>
        <taxon>Eukaryota</taxon>
        <taxon>Viridiplantae</taxon>
        <taxon>Streptophyta</taxon>
        <taxon>Embryophyta</taxon>
        <taxon>Tracheophyta</taxon>
        <taxon>Spermatophyta</taxon>
        <taxon>Magnoliopsida</taxon>
        <taxon>eudicotyledons</taxon>
        <taxon>Gunneridae</taxon>
        <taxon>Pentapetalae</taxon>
        <taxon>rosids</taxon>
        <taxon>fabids</taxon>
        <taxon>Cucurbitales</taxon>
        <taxon>Cucurbitaceae</taxon>
        <taxon>Benincaseae</taxon>
        <taxon>Cucumis</taxon>
    </lineage>
</organism>
<feature type="compositionally biased region" description="Polar residues" evidence="1">
    <location>
        <begin position="63"/>
        <end position="75"/>
    </location>
</feature>
<protein>
    <submittedName>
        <fullName evidence="2">Uncharacterized protein</fullName>
    </submittedName>
</protein>
<proteinExistence type="predicted"/>
<evidence type="ECO:0000256" key="1">
    <source>
        <dbReference type="SAM" id="MobiDB-lite"/>
    </source>
</evidence>
<evidence type="ECO:0000313" key="5">
    <source>
        <dbReference type="Proteomes" id="UP000321947"/>
    </source>
</evidence>
<accession>A0A5A7U6T0</accession>
<feature type="region of interest" description="Disordered" evidence="1">
    <location>
        <begin position="1"/>
        <end position="32"/>
    </location>
</feature>
<dbReference type="Proteomes" id="UP000321947">
    <property type="component" value="Unassembled WGS sequence"/>
</dbReference>
<comment type="caution">
    <text evidence="2">The sequence shown here is derived from an EMBL/GenBank/DDBJ whole genome shotgun (WGS) entry which is preliminary data.</text>
</comment>
<dbReference type="EMBL" id="SSTD01014234">
    <property type="protein sequence ID" value="TYK04375.1"/>
    <property type="molecule type" value="Genomic_DNA"/>
</dbReference>
<gene>
    <name evidence="3" type="ORF">E5676_scaffold675G00510</name>
    <name evidence="2" type="ORF">E6C27_scaffold2606G00010</name>
</gene>
<feature type="region of interest" description="Disordered" evidence="1">
    <location>
        <begin position="46"/>
        <end position="83"/>
    </location>
</feature>
<name>A0A5A7U6T0_CUCMM</name>
<feature type="compositionally biased region" description="Low complexity" evidence="1">
    <location>
        <begin position="14"/>
        <end position="32"/>
    </location>
</feature>
<evidence type="ECO:0000313" key="4">
    <source>
        <dbReference type="Proteomes" id="UP000321393"/>
    </source>
</evidence>
<dbReference type="AlphaFoldDB" id="A0A5A7U6T0"/>
<sequence length="83" mass="8937">MSSEKGSTRRRTDSTSSKGNCPSSSSNSIPSLMSEDQYAIDLGFTTVTQSRLRSPNIRIGSPMESSTRPRTSTNLIHPFGGVV</sequence>
<evidence type="ECO:0000313" key="3">
    <source>
        <dbReference type="EMBL" id="TYK04375.1"/>
    </source>
</evidence>
<feature type="compositionally biased region" description="Basic and acidic residues" evidence="1">
    <location>
        <begin position="1"/>
        <end position="13"/>
    </location>
</feature>
<reference evidence="4 5" key="1">
    <citation type="submission" date="2019-08" db="EMBL/GenBank/DDBJ databases">
        <title>Draft genome sequences of two oriental melons (Cucumis melo L. var makuwa).</title>
        <authorList>
            <person name="Kwon S.-Y."/>
        </authorList>
    </citation>
    <scope>NUCLEOTIDE SEQUENCE [LARGE SCALE GENOMIC DNA]</scope>
    <source>
        <strain evidence="5">cv. Chang Bougi</strain>
        <strain evidence="4">cv. SW 3</strain>
        <tissue evidence="2">Leaf</tissue>
    </source>
</reference>
<dbReference type="Proteomes" id="UP000321393">
    <property type="component" value="Unassembled WGS sequence"/>
</dbReference>
<dbReference type="EMBL" id="SSTE01011518">
    <property type="protein sequence ID" value="KAA0050988.1"/>
    <property type="molecule type" value="Genomic_DNA"/>
</dbReference>
<evidence type="ECO:0000313" key="2">
    <source>
        <dbReference type="EMBL" id="KAA0050988.1"/>
    </source>
</evidence>